<dbReference type="EMBL" id="VFFF01000001">
    <property type="protein sequence ID" value="TNY34356.1"/>
    <property type="molecule type" value="Genomic_DNA"/>
</dbReference>
<sequence>MRIGIIGAGVIGVSAAHALMRDGHEVTLLDPDGVANGASRGAAGAFAFADIIPLATPGILLQAPRWLFDPLGPLTVRPGYALQITPWLLRFFRASLPDRYEAACKAQARLMSHSKAALELLINDVKGEPLIRREGQLQVYDTKAAFEASKKSWQLREKAGIGYEALTSAGEIADLQPGLSSQFTHAMFTPGWMNTTDPKAWTEHVAESASRNGVTILHRKATRITHAADGATVETAEGAMHFDRVVLAAGAHSGELLKPLGLSFPLDTERGYNTTLPAGAFDLRTHVTFASHGFVVTRNFDGIRVGGAVELGGLKLPPNMKRADVLLEKAKRFMPSLSITGGKSWMGFRPSMPDSLPVIGTAPKMPNIVLAFGHGHLGLTQSAGTAELVADLVAGRPSNIDRAAYRPERFLGKAA</sequence>
<dbReference type="Gene3D" id="3.50.50.60">
    <property type="entry name" value="FAD/NAD(P)-binding domain"/>
    <property type="match status" value="2"/>
</dbReference>
<evidence type="ECO:0000313" key="3">
    <source>
        <dbReference type="EMBL" id="TNY34356.1"/>
    </source>
</evidence>
<keyword evidence="4" id="KW-1185">Reference proteome</keyword>
<comment type="caution">
    <text evidence="3">The sequence shown here is derived from an EMBL/GenBank/DDBJ whole genome shotgun (WGS) entry which is preliminary data.</text>
</comment>
<dbReference type="RefSeq" id="WP_140193981.1">
    <property type="nucleotide sequence ID" value="NZ_CP065915.1"/>
</dbReference>
<keyword evidence="1" id="KW-0560">Oxidoreductase</keyword>
<dbReference type="GO" id="GO:0016491">
    <property type="term" value="F:oxidoreductase activity"/>
    <property type="evidence" value="ECO:0007669"/>
    <property type="project" value="UniProtKB-KW"/>
</dbReference>
<dbReference type="SUPFAM" id="SSF54373">
    <property type="entry name" value="FAD-linked reductases, C-terminal domain"/>
    <property type="match status" value="1"/>
</dbReference>
<organism evidence="3 4">
    <name type="scientific">Pelagovum pacificum</name>
    <dbReference type="NCBI Taxonomy" id="2588711"/>
    <lineage>
        <taxon>Bacteria</taxon>
        <taxon>Pseudomonadati</taxon>
        <taxon>Pseudomonadota</taxon>
        <taxon>Alphaproteobacteria</taxon>
        <taxon>Rhodobacterales</taxon>
        <taxon>Paracoccaceae</taxon>
        <taxon>Pelagovum</taxon>
    </lineage>
</organism>
<name>A0A5C5GM45_9RHOB</name>
<dbReference type="PANTHER" id="PTHR13847:SF289">
    <property type="entry name" value="GLYCINE OXIDASE"/>
    <property type="match status" value="1"/>
</dbReference>
<dbReference type="GO" id="GO:0005737">
    <property type="term" value="C:cytoplasm"/>
    <property type="evidence" value="ECO:0007669"/>
    <property type="project" value="TreeGrafter"/>
</dbReference>
<dbReference type="PANTHER" id="PTHR13847">
    <property type="entry name" value="SARCOSINE DEHYDROGENASE-RELATED"/>
    <property type="match status" value="1"/>
</dbReference>
<evidence type="ECO:0000259" key="2">
    <source>
        <dbReference type="Pfam" id="PF01266"/>
    </source>
</evidence>
<dbReference type="InterPro" id="IPR006076">
    <property type="entry name" value="FAD-dep_OxRdtase"/>
</dbReference>
<dbReference type="AlphaFoldDB" id="A0A5C5GM45"/>
<evidence type="ECO:0000256" key="1">
    <source>
        <dbReference type="ARBA" id="ARBA00023002"/>
    </source>
</evidence>
<dbReference type="Proteomes" id="UP000314011">
    <property type="component" value="Unassembled WGS sequence"/>
</dbReference>
<proteinExistence type="predicted"/>
<evidence type="ECO:0000313" key="4">
    <source>
        <dbReference type="Proteomes" id="UP000314011"/>
    </source>
</evidence>
<dbReference type="InterPro" id="IPR036188">
    <property type="entry name" value="FAD/NAD-bd_sf"/>
</dbReference>
<reference evidence="3 4" key="1">
    <citation type="submission" date="2019-06" db="EMBL/GenBank/DDBJ databases">
        <title>Genome of new Rhodobacteraceae sp. SM1903.</title>
        <authorList>
            <person name="Ren X."/>
        </authorList>
    </citation>
    <scope>NUCLEOTIDE SEQUENCE [LARGE SCALE GENOMIC DNA]</scope>
    <source>
        <strain evidence="3 4">SM1903</strain>
    </source>
</reference>
<accession>A0A5C5GM45</accession>
<protein>
    <submittedName>
        <fullName evidence="3">FAD-dependent oxidoreductase</fullName>
    </submittedName>
</protein>
<dbReference type="Pfam" id="PF01266">
    <property type="entry name" value="DAO"/>
    <property type="match status" value="1"/>
</dbReference>
<dbReference type="SUPFAM" id="SSF51905">
    <property type="entry name" value="FAD/NAD(P)-binding domain"/>
    <property type="match status" value="1"/>
</dbReference>
<dbReference type="OrthoDB" id="9805337at2"/>
<dbReference type="Gene3D" id="3.30.9.10">
    <property type="entry name" value="D-Amino Acid Oxidase, subunit A, domain 2"/>
    <property type="match status" value="1"/>
</dbReference>
<gene>
    <name evidence="3" type="ORF">FHY64_08485</name>
</gene>
<feature type="domain" description="FAD dependent oxidoreductase" evidence="2">
    <location>
        <begin position="3"/>
        <end position="392"/>
    </location>
</feature>